<gene>
    <name evidence="2" type="ORF">WJX73_008816</name>
</gene>
<evidence type="ECO:0000313" key="3">
    <source>
        <dbReference type="Proteomes" id="UP001465755"/>
    </source>
</evidence>
<proteinExistence type="inferred from homology"/>
<dbReference type="GO" id="GO:0016020">
    <property type="term" value="C:membrane"/>
    <property type="evidence" value="ECO:0007669"/>
    <property type="project" value="UniProtKB-SubCell"/>
</dbReference>
<evidence type="ECO:0000256" key="1">
    <source>
        <dbReference type="RuleBase" id="RU362006"/>
    </source>
</evidence>
<dbReference type="PANTHER" id="PTHR12300">
    <property type="entry name" value="HVA22-LIKE PROTEINS"/>
    <property type="match status" value="1"/>
</dbReference>
<comment type="similarity">
    <text evidence="1">Belongs to the DP1 family.</text>
</comment>
<dbReference type="AlphaFoldDB" id="A0AAW1NPE5"/>
<comment type="caution">
    <text evidence="2">The sequence shown here is derived from an EMBL/GenBank/DDBJ whole genome shotgun (WGS) entry which is preliminary data.</text>
</comment>
<dbReference type="Pfam" id="PF03134">
    <property type="entry name" value="TB2_DP1_HVA22"/>
    <property type="match status" value="1"/>
</dbReference>
<evidence type="ECO:0000313" key="2">
    <source>
        <dbReference type="EMBL" id="KAK9792278.1"/>
    </source>
</evidence>
<dbReference type="Proteomes" id="UP001465755">
    <property type="component" value="Unassembled WGS sequence"/>
</dbReference>
<dbReference type="EMBL" id="JALJOQ010000165">
    <property type="protein sequence ID" value="KAK9792278.1"/>
    <property type="molecule type" value="Genomic_DNA"/>
</dbReference>
<comment type="subcellular location">
    <subcellularLocation>
        <location evidence="1">Membrane</location>
        <topology evidence="1">Multi-pass membrane protein</topology>
    </subcellularLocation>
</comment>
<organism evidence="2 3">
    <name type="scientific">Symbiochloris irregularis</name>
    <dbReference type="NCBI Taxonomy" id="706552"/>
    <lineage>
        <taxon>Eukaryota</taxon>
        <taxon>Viridiplantae</taxon>
        <taxon>Chlorophyta</taxon>
        <taxon>core chlorophytes</taxon>
        <taxon>Trebouxiophyceae</taxon>
        <taxon>Trebouxiales</taxon>
        <taxon>Trebouxiaceae</taxon>
        <taxon>Symbiochloris</taxon>
    </lineage>
</organism>
<keyword evidence="3" id="KW-1185">Reference proteome</keyword>
<reference evidence="2 3" key="1">
    <citation type="journal article" date="2024" name="Nat. Commun.">
        <title>Phylogenomics reveals the evolutionary origins of lichenization in chlorophyte algae.</title>
        <authorList>
            <person name="Puginier C."/>
            <person name="Libourel C."/>
            <person name="Otte J."/>
            <person name="Skaloud P."/>
            <person name="Haon M."/>
            <person name="Grisel S."/>
            <person name="Petersen M."/>
            <person name="Berrin J.G."/>
            <person name="Delaux P.M."/>
            <person name="Dal Grande F."/>
            <person name="Keller J."/>
        </authorList>
    </citation>
    <scope>NUCLEOTIDE SEQUENCE [LARGE SCALE GENOMIC DNA]</scope>
    <source>
        <strain evidence="2 3">SAG 2036</strain>
    </source>
</reference>
<sequence length="139" mass="15628">MVKDQGLAFPSVCEAPNDVREGVRDTAGVNSVGGAMLGELVIAVFTAAERLVLDWTIFWLPLYYEGKLLFVVWLWHSHTQGAQYLYSKVLLPLLNKYEGPIDDSIAEAQTWLMDNFWQYARRKAGWQTATQQTAVSESG</sequence>
<accession>A0AAW1NPE5</accession>
<dbReference type="PANTHER" id="PTHR12300:SF117">
    <property type="entry name" value="LP05237P-RELATED"/>
    <property type="match status" value="1"/>
</dbReference>
<name>A0AAW1NPE5_9CHLO</name>
<dbReference type="InterPro" id="IPR004345">
    <property type="entry name" value="TB2_DP1_HVA22"/>
</dbReference>
<protein>
    <recommendedName>
        <fullName evidence="1">HVA22-like protein</fullName>
    </recommendedName>
</protein>